<evidence type="ECO:0000256" key="3">
    <source>
        <dbReference type="ARBA" id="ARBA00022723"/>
    </source>
</evidence>
<feature type="transmembrane region" description="Helical" evidence="8">
    <location>
        <begin position="12"/>
        <end position="34"/>
    </location>
</feature>
<evidence type="ECO:0008006" key="11">
    <source>
        <dbReference type="Google" id="ProtNLM"/>
    </source>
</evidence>
<keyword evidence="6 7" id="KW-0503">Monooxygenase</keyword>
<dbReference type="AlphaFoldDB" id="A0A8J6BY90"/>
<evidence type="ECO:0000313" key="9">
    <source>
        <dbReference type="EMBL" id="KAG8098939.1"/>
    </source>
</evidence>
<dbReference type="OrthoDB" id="2789670at2759"/>
<dbReference type="GO" id="GO:0044550">
    <property type="term" value="P:secondary metabolite biosynthetic process"/>
    <property type="evidence" value="ECO:0007669"/>
    <property type="project" value="UniProtKB-ARBA"/>
</dbReference>
<keyword evidence="8" id="KW-1133">Transmembrane helix</keyword>
<keyword evidence="10" id="KW-1185">Reference proteome</keyword>
<evidence type="ECO:0000256" key="4">
    <source>
        <dbReference type="ARBA" id="ARBA00023002"/>
    </source>
</evidence>
<dbReference type="PANTHER" id="PTHR47944">
    <property type="entry name" value="CYTOCHROME P450 98A9"/>
    <property type="match status" value="1"/>
</dbReference>
<evidence type="ECO:0000256" key="7">
    <source>
        <dbReference type="RuleBase" id="RU000461"/>
    </source>
</evidence>
<keyword evidence="8" id="KW-0812">Transmembrane</keyword>
<gene>
    <name evidence="9" type="ORF">GUJ93_ZPchr0013g37657</name>
</gene>
<accession>A0A8J6BY90</accession>
<comment type="caution">
    <text evidence="9">The sequence shown here is derived from an EMBL/GenBank/DDBJ whole genome shotgun (WGS) entry which is preliminary data.</text>
</comment>
<keyword evidence="8" id="KW-0472">Membrane</keyword>
<dbReference type="CDD" id="cd20658">
    <property type="entry name" value="CYP79"/>
    <property type="match status" value="1"/>
</dbReference>
<dbReference type="GO" id="GO:0020037">
    <property type="term" value="F:heme binding"/>
    <property type="evidence" value="ECO:0007669"/>
    <property type="project" value="InterPro"/>
</dbReference>
<evidence type="ECO:0000256" key="2">
    <source>
        <dbReference type="ARBA" id="ARBA00022617"/>
    </source>
</evidence>
<comment type="similarity">
    <text evidence="1 7">Belongs to the cytochrome P450 family.</text>
</comment>
<keyword evidence="3 7" id="KW-0479">Metal-binding</keyword>
<sequence length="567" mass="62706">MGETVLATSSLPYSAALLQALLLVVVTFIIYLAVRLRPGRAITSTTTKLEQYHGCAAGAVAACSPAASAAAPLPPGPVPWPVVGNVPEMMLNKPTFRWIHLMMKEMGTDIACVRLGAVHVVPITCPRIAREVLKKQDANFVSRPLTFASKTFSGGYRSAVLSPSGDQWKKMRRVLTSEIICPSRHKWLHDKRADEADNLTRYVYNLATAGGSSSGVDVRHVTRHYCGNVIRRLAFNRRYFGEPQPDGGPGPLEVQHMDAVFTSLGLLYAFCISDYLPWLLGLDLEGHEKAVKEANATVNRLHDMVIDERWRQWKSGERQELEDFLDVLITLKDGGGNPLLTIEEVKAQSQEMMFALVDNPSNAVEWALAEMVNQPETMKKAVEEIDRVVGQDRLVQESDIPQLNYVKACIREAFRLHPVAPFNLPHVAVADTTIAGFRVPKGSHVLLSRIGLGRNPRVWDEPLRFRPERHMASVEEGADVTLTENDLRFISFSIGRRGCIAATLGTTVSVMLFGRLLQGFTWSKPAGVAAIDLSESMHDTFMAKPLVLHAHPRLPVHLYPTPSATMT</sequence>
<keyword evidence="4 7" id="KW-0560">Oxidoreductase</keyword>
<dbReference type="GO" id="GO:0016705">
    <property type="term" value="F:oxidoreductase activity, acting on paired donors, with incorporation or reduction of molecular oxygen"/>
    <property type="evidence" value="ECO:0007669"/>
    <property type="project" value="InterPro"/>
</dbReference>
<name>A0A8J6BY90_ZIZPA</name>
<evidence type="ECO:0000313" key="10">
    <source>
        <dbReference type="Proteomes" id="UP000729402"/>
    </source>
</evidence>
<proteinExistence type="inferred from homology"/>
<dbReference type="GO" id="GO:0004497">
    <property type="term" value="F:monooxygenase activity"/>
    <property type="evidence" value="ECO:0007669"/>
    <property type="project" value="UniProtKB-KW"/>
</dbReference>
<dbReference type="Pfam" id="PF00067">
    <property type="entry name" value="p450"/>
    <property type="match status" value="1"/>
</dbReference>
<dbReference type="PROSITE" id="PS00086">
    <property type="entry name" value="CYTOCHROME_P450"/>
    <property type="match status" value="1"/>
</dbReference>
<dbReference type="PANTHER" id="PTHR47944:SF19">
    <property type="entry name" value="CYTOCHROME P450 77A4"/>
    <property type="match status" value="1"/>
</dbReference>
<evidence type="ECO:0000256" key="5">
    <source>
        <dbReference type="ARBA" id="ARBA00023004"/>
    </source>
</evidence>
<evidence type="ECO:0000256" key="6">
    <source>
        <dbReference type="ARBA" id="ARBA00023033"/>
    </source>
</evidence>
<protein>
    <recommendedName>
        <fullName evidence="11">Tyrosine N-monooxygenase</fullName>
    </recommendedName>
</protein>
<dbReference type="InterPro" id="IPR017972">
    <property type="entry name" value="Cyt_P450_CS"/>
</dbReference>
<keyword evidence="2 7" id="KW-0349">Heme</keyword>
<keyword evidence="5 7" id="KW-0408">Iron</keyword>
<dbReference type="GO" id="GO:0005506">
    <property type="term" value="F:iron ion binding"/>
    <property type="evidence" value="ECO:0007669"/>
    <property type="project" value="InterPro"/>
</dbReference>
<reference evidence="9" key="2">
    <citation type="submission" date="2021-02" db="EMBL/GenBank/DDBJ databases">
        <authorList>
            <person name="Kimball J.A."/>
            <person name="Haas M.W."/>
            <person name="Macchietto M."/>
            <person name="Kono T."/>
            <person name="Duquette J."/>
            <person name="Shao M."/>
        </authorList>
    </citation>
    <scope>NUCLEOTIDE SEQUENCE</scope>
    <source>
        <tissue evidence="9">Fresh leaf tissue</tissue>
    </source>
</reference>
<reference evidence="9" key="1">
    <citation type="journal article" date="2021" name="bioRxiv">
        <title>Whole Genome Assembly and Annotation of Northern Wild Rice, Zizania palustris L., Supports a Whole Genome Duplication in the Zizania Genus.</title>
        <authorList>
            <person name="Haas M."/>
            <person name="Kono T."/>
            <person name="Macchietto M."/>
            <person name="Millas R."/>
            <person name="McGilp L."/>
            <person name="Shao M."/>
            <person name="Duquette J."/>
            <person name="Hirsch C.N."/>
            <person name="Kimball J."/>
        </authorList>
    </citation>
    <scope>NUCLEOTIDE SEQUENCE</scope>
    <source>
        <tissue evidence="9">Fresh leaf tissue</tissue>
    </source>
</reference>
<dbReference type="InterPro" id="IPR001128">
    <property type="entry name" value="Cyt_P450"/>
</dbReference>
<organism evidence="9 10">
    <name type="scientific">Zizania palustris</name>
    <name type="common">Northern wild rice</name>
    <dbReference type="NCBI Taxonomy" id="103762"/>
    <lineage>
        <taxon>Eukaryota</taxon>
        <taxon>Viridiplantae</taxon>
        <taxon>Streptophyta</taxon>
        <taxon>Embryophyta</taxon>
        <taxon>Tracheophyta</taxon>
        <taxon>Spermatophyta</taxon>
        <taxon>Magnoliopsida</taxon>
        <taxon>Liliopsida</taxon>
        <taxon>Poales</taxon>
        <taxon>Poaceae</taxon>
        <taxon>BOP clade</taxon>
        <taxon>Oryzoideae</taxon>
        <taxon>Oryzeae</taxon>
        <taxon>Zizaniinae</taxon>
        <taxon>Zizania</taxon>
    </lineage>
</organism>
<dbReference type="Proteomes" id="UP000729402">
    <property type="component" value="Unassembled WGS sequence"/>
</dbReference>
<evidence type="ECO:0000256" key="1">
    <source>
        <dbReference type="ARBA" id="ARBA00010617"/>
    </source>
</evidence>
<evidence type="ECO:0000256" key="8">
    <source>
        <dbReference type="SAM" id="Phobius"/>
    </source>
</evidence>
<dbReference type="EMBL" id="JAAALK010000079">
    <property type="protein sequence ID" value="KAG8098939.1"/>
    <property type="molecule type" value="Genomic_DNA"/>
</dbReference>
<dbReference type="FunFam" id="1.10.630.10:FF:000037">
    <property type="entry name" value="Cytochrome P450 9"/>
    <property type="match status" value="1"/>
</dbReference>